<evidence type="ECO:0000313" key="3">
    <source>
        <dbReference type="Proteomes" id="UP000261739"/>
    </source>
</evidence>
<sequence length="103" mass="11528">MSDFEFETVQPTDVPQGAQLIDIREPDEYDQWHAEGAENLPLSQLQQRYGEFDLDRDIYLICLSGGRSARACQWLEMNGIDAINVANGTAGWRDAGLPIVGQE</sequence>
<organism evidence="2 3">
    <name type="scientific">Corynebacterium nuruki</name>
    <dbReference type="NCBI Taxonomy" id="1032851"/>
    <lineage>
        <taxon>Bacteria</taxon>
        <taxon>Bacillati</taxon>
        <taxon>Actinomycetota</taxon>
        <taxon>Actinomycetes</taxon>
        <taxon>Mycobacteriales</taxon>
        <taxon>Corynebacteriaceae</taxon>
        <taxon>Corynebacterium</taxon>
    </lineage>
</organism>
<dbReference type="PROSITE" id="PS50206">
    <property type="entry name" value="RHODANESE_3"/>
    <property type="match status" value="1"/>
</dbReference>
<gene>
    <name evidence="2" type="ORF">DIW82_07495</name>
</gene>
<name>A0A3D4SZW8_9CORY</name>
<dbReference type="PANTHER" id="PTHR43031:SF18">
    <property type="entry name" value="RHODANESE-RELATED SULFURTRANSFERASES"/>
    <property type="match status" value="1"/>
</dbReference>
<feature type="domain" description="Rhodanese" evidence="1">
    <location>
        <begin position="14"/>
        <end position="101"/>
    </location>
</feature>
<dbReference type="STRING" id="863239.GCA_000213935_01708"/>
<evidence type="ECO:0000259" key="1">
    <source>
        <dbReference type="PROSITE" id="PS50206"/>
    </source>
</evidence>
<dbReference type="Gene3D" id="3.40.250.10">
    <property type="entry name" value="Rhodanese-like domain"/>
    <property type="match status" value="1"/>
</dbReference>
<dbReference type="AlphaFoldDB" id="A0A3D4SZW8"/>
<evidence type="ECO:0000313" key="2">
    <source>
        <dbReference type="EMBL" id="HCT14625.1"/>
    </source>
</evidence>
<dbReference type="EMBL" id="DQID01000194">
    <property type="protein sequence ID" value="HCT14625.1"/>
    <property type="molecule type" value="Genomic_DNA"/>
</dbReference>
<dbReference type="CDD" id="cd00158">
    <property type="entry name" value="RHOD"/>
    <property type="match status" value="1"/>
</dbReference>
<dbReference type="Pfam" id="PF00581">
    <property type="entry name" value="Rhodanese"/>
    <property type="match status" value="1"/>
</dbReference>
<dbReference type="InterPro" id="IPR050229">
    <property type="entry name" value="GlpE_sulfurtransferase"/>
</dbReference>
<proteinExistence type="predicted"/>
<protein>
    <submittedName>
        <fullName evidence="2">Rhodanese-like domain-containing protein</fullName>
    </submittedName>
</protein>
<dbReference type="SMART" id="SM00450">
    <property type="entry name" value="RHOD"/>
    <property type="match status" value="1"/>
</dbReference>
<reference evidence="2 3" key="1">
    <citation type="journal article" date="2018" name="Nat. Biotechnol.">
        <title>A standardized bacterial taxonomy based on genome phylogeny substantially revises the tree of life.</title>
        <authorList>
            <person name="Parks D.H."/>
            <person name="Chuvochina M."/>
            <person name="Waite D.W."/>
            <person name="Rinke C."/>
            <person name="Skarshewski A."/>
            <person name="Chaumeil P.A."/>
            <person name="Hugenholtz P."/>
        </authorList>
    </citation>
    <scope>NUCLEOTIDE SEQUENCE [LARGE SCALE GENOMIC DNA]</scope>
    <source>
        <strain evidence="2">UBA11247</strain>
    </source>
</reference>
<comment type="caution">
    <text evidence="2">The sequence shown here is derived from an EMBL/GenBank/DDBJ whole genome shotgun (WGS) entry which is preliminary data.</text>
</comment>
<accession>A0A3D4SZW8</accession>
<dbReference type="InterPro" id="IPR001763">
    <property type="entry name" value="Rhodanese-like_dom"/>
</dbReference>
<dbReference type="Proteomes" id="UP000261739">
    <property type="component" value="Unassembled WGS sequence"/>
</dbReference>
<dbReference type="PANTHER" id="PTHR43031">
    <property type="entry name" value="FAD-DEPENDENT OXIDOREDUCTASE"/>
    <property type="match status" value="1"/>
</dbReference>
<dbReference type="InterPro" id="IPR036873">
    <property type="entry name" value="Rhodanese-like_dom_sf"/>
</dbReference>
<dbReference type="RefSeq" id="WP_010120253.1">
    <property type="nucleotide sequence ID" value="NZ_DAITTW010000003.1"/>
</dbReference>
<dbReference type="SUPFAM" id="SSF52821">
    <property type="entry name" value="Rhodanese/Cell cycle control phosphatase"/>
    <property type="match status" value="1"/>
</dbReference>